<reference evidence="2" key="1">
    <citation type="journal article" date="2015" name="Nature">
        <title>Complex archaea that bridge the gap between prokaryotes and eukaryotes.</title>
        <authorList>
            <person name="Spang A."/>
            <person name="Saw J.H."/>
            <person name="Jorgensen S.L."/>
            <person name="Zaremba-Niedzwiedzka K."/>
            <person name="Martijn J."/>
            <person name="Lind A.E."/>
            <person name="van Eijk R."/>
            <person name="Schleper C."/>
            <person name="Guy L."/>
            <person name="Ettema T.J."/>
        </authorList>
    </citation>
    <scope>NUCLEOTIDE SEQUENCE</scope>
</reference>
<proteinExistence type="predicted"/>
<feature type="non-terminal residue" evidence="2">
    <location>
        <position position="1"/>
    </location>
</feature>
<comment type="caution">
    <text evidence="2">The sequence shown here is derived from an EMBL/GenBank/DDBJ whole genome shotgun (WGS) entry which is preliminary data.</text>
</comment>
<dbReference type="EMBL" id="LAZR01058039">
    <property type="protein sequence ID" value="KKK70755.1"/>
    <property type="molecule type" value="Genomic_DNA"/>
</dbReference>
<name>A0A0F8YAN7_9ZZZZ</name>
<accession>A0A0F8YAN7</accession>
<gene>
    <name evidence="2" type="ORF">LCGC14_2920780</name>
</gene>
<organism evidence="2">
    <name type="scientific">marine sediment metagenome</name>
    <dbReference type="NCBI Taxonomy" id="412755"/>
    <lineage>
        <taxon>unclassified sequences</taxon>
        <taxon>metagenomes</taxon>
        <taxon>ecological metagenomes</taxon>
    </lineage>
</organism>
<dbReference type="Pfam" id="PF07589">
    <property type="entry name" value="PEP-CTERM"/>
    <property type="match status" value="1"/>
</dbReference>
<protein>
    <recommendedName>
        <fullName evidence="1">Ice-binding protein C-terminal domain-containing protein</fullName>
    </recommendedName>
</protein>
<dbReference type="InterPro" id="IPR013424">
    <property type="entry name" value="Ice-binding_C"/>
</dbReference>
<dbReference type="AlphaFoldDB" id="A0A0F8YAN7"/>
<dbReference type="NCBIfam" id="TIGR02595">
    <property type="entry name" value="PEP_CTERM"/>
    <property type="match status" value="1"/>
</dbReference>
<feature type="domain" description="Ice-binding protein C-terminal" evidence="1">
    <location>
        <begin position="26"/>
        <end position="48"/>
    </location>
</feature>
<evidence type="ECO:0000313" key="2">
    <source>
        <dbReference type="EMBL" id="KKK70755.1"/>
    </source>
</evidence>
<evidence type="ECO:0000259" key="1">
    <source>
        <dbReference type="Pfam" id="PF07589"/>
    </source>
</evidence>
<sequence length="50" mass="5488">TEMMTAETFGGTHRLEIAIPAGYEITPEPATMSLLAIGGLMTLVRRRRRA</sequence>